<evidence type="ECO:0000313" key="6">
    <source>
        <dbReference type="EMBL" id="MBO0344556.1"/>
    </source>
</evidence>
<dbReference type="GO" id="GO:0046872">
    <property type="term" value="F:metal ion binding"/>
    <property type="evidence" value="ECO:0007669"/>
    <property type="project" value="UniProtKB-KW"/>
</dbReference>
<accession>A0A939J7S9</accession>
<dbReference type="PROSITE" id="PS51891">
    <property type="entry name" value="CENP_V_GFA"/>
    <property type="match status" value="1"/>
</dbReference>
<gene>
    <name evidence="6" type="ORF">J0X15_04905</name>
</gene>
<name>A0A939J7S9_9HYPH</name>
<dbReference type="RefSeq" id="WP_206938657.1">
    <property type="nucleotide sequence ID" value="NZ_JAFLNF010000002.1"/>
</dbReference>
<evidence type="ECO:0000256" key="1">
    <source>
        <dbReference type="ARBA" id="ARBA00005495"/>
    </source>
</evidence>
<keyword evidence="2" id="KW-0479">Metal-binding</keyword>
<evidence type="ECO:0000256" key="2">
    <source>
        <dbReference type="ARBA" id="ARBA00022723"/>
    </source>
</evidence>
<evidence type="ECO:0000256" key="4">
    <source>
        <dbReference type="ARBA" id="ARBA00023239"/>
    </source>
</evidence>
<evidence type="ECO:0000256" key="3">
    <source>
        <dbReference type="ARBA" id="ARBA00022833"/>
    </source>
</evidence>
<dbReference type="SUPFAM" id="SSF51316">
    <property type="entry name" value="Mss4-like"/>
    <property type="match status" value="1"/>
</dbReference>
<protein>
    <submittedName>
        <fullName evidence="6">GFA family protein</fullName>
    </submittedName>
</protein>
<evidence type="ECO:0000313" key="7">
    <source>
        <dbReference type="Proteomes" id="UP000664779"/>
    </source>
</evidence>
<sequence>MPSELSGSCMCGAIRFKATPNTDEMGLCHCEMCRKWSGGVYMAVACGTSVQVEDETSLGVYKSSDYGERVFCKTCGSTLMWRLQDGSHSSVSAQAFDDPAQFRLTSEIFVDEQPANYSFANDTQKMTGAEVFALYAPKQDPQHG</sequence>
<comment type="similarity">
    <text evidence="1">Belongs to the Gfa family.</text>
</comment>
<dbReference type="Gene3D" id="3.90.1590.10">
    <property type="entry name" value="glutathione-dependent formaldehyde- activating enzyme (gfa)"/>
    <property type="match status" value="1"/>
</dbReference>
<dbReference type="PANTHER" id="PTHR33337">
    <property type="entry name" value="GFA DOMAIN-CONTAINING PROTEIN"/>
    <property type="match status" value="1"/>
</dbReference>
<keyword evidence="3" id="KW-0862">Zinc</keyword>
<keyword evidence="4" id="KW-0456">Lyase</keyword>
<proteinExistence type="inferred from homology"/>
<dbReference type="GO" id="GO:0016846">
    <property type="term" value="F:carbon-sulfur lyase activity"/>
    <property type="evidence" value="ECO:0007669"/>
    <property type="project" value="InterPro"/>
</dbReference>
<dbReference type="InterPro" id="IPR011057">
    <property type="entry name" value="Mss4-like_sf"/>
</dbReference>
<organism evidence="6 7">
    <name type="scientific">Roseibium limicola</name>
    <dbReference type="NCBI Taxonomy" id="2816037"/>
    <lineage>
        <taxon>Bacteria</taxon>
        <taxon>Pseudomonadati</taxon>
        <taxon>Pseudomonadota</taxon>
        <taxon>Alphaproteobacteria</taxon>
        <taxon>Hyphomicrobiales</taxon>
        <taxon>Stappiaceae</taxon>
        <taxon>Roseibium</taxon>
    </lineage>
</organism>
<feature type="domain" description="CENP-V/GFA" evidence="5">
    <location>
        <begin position="5"/>
        <end position="118"/>
    </location>
</feature>
<dbReference type="Pfam" id="PF04828">
    <property type="entry name" value="GFA"/>
    <property type="match status" value="1"/>
</dbReference>
<dbReference type="AlphaFoldDB" id="A0A939J7S9"/>
<evidence type="ECO:0000259" key="5">
    <source>
        <dbReference type="PROSITE" id="PS51891"/>
    </source>
</evidence>
<reference evidence="6" key="1">
    <citation type="submission" date="2021-03" db="EMBL/GenBank/DDBJ databases">
        <title>Roseibium sp. CAU 1637 isolated from Incheon.</title>
        <authorList>
            <person name="Kim W."/>
        </authorList>
    </citation>
    <scope>NUCLEOTIDE SEQUENCE</scope>
    <source>
        <strain evidence="6">CAU 1637</strain>
    </source>
</reference>
<keyword evidence="7" id="KW-1185">Reference proteome</keyword>
<comment type="caution">
    <text evidence="6">The sequence shown here is derived from an EMBL/GenBank/DDBJ whole genome shotgun (WGS) entry which is preliminary data.</text>
</comment>
<dbReference type="PANTHER" id="PTHR33337:SF40">
    <property type="entry name" value="CENP-V_GFA DOMAIN-CONTAINING PROTEIN-RELATED"/>
    <property type="match status" value="1"/>
</dbReference>
<dbReference type="Proteomes" id="UP000664779">
    <property type="component" value="Unassembled WGS sequence"/>
</dbReference>
<dbReference type="InterPro" id="IPR006913">
    <property type="entry name" value="CENP-V/GFA"/>
</dbReference>
<dbReference type="EMBL" id="JAFLNF010000002">
    <property type="protein sequence ID" value="MBO0344556.1"/>
    <property type="molecule type" value="Genomic_DNA"/>
</dbReference>